<comment type="function">
    <text evidence="1 8">Specific class of high-redox-potential 4Fe-4S ferredoxins. Functions in anaerobic electron transport in most purple and in some other photosynthetic bacteria and in at least one genus (Paracoccus) of halophilic, denitrifying bacteria.</text>
</comment>
<dbReference type="OrthoDB" id="5298540at2"/>
<protein>
    <recommendedName>
        <fullName evidence="8">High-potential iron-sulfur protein</fullName>
        <shortName evidence="8">HiPIP</shortName>
    </recommendedName>
</protein>
<dbReference type="PROSITE" id="PS51318">
    <property type="entry name" value="TAT"/>
    <property type="match status" value="1"/>
</dbReference>
<evidence type="ECO:0000256" key="8">
    <source>
        <dbReference type="RuleBase" id="RU000620"/>
    </source>
</evidence>
<dbReference type="Gene3D" id="4.10.490.10">
    <property type="entry name" value="High potential iron-sulphur protein"/>
    <property type="match status" value="1"/>
</dbReference>
<keyword evidence="5 8" id="KW-0249">Electron transport</keyword>
<evidence type="ECO:0000313" key="12">
    <source>
        <dbReference type="Proteomes" id="UP000321248"/>
    </source>
</evidence>
<evidence type="ECO:0000256" key="4">
    <source>
        <dbReference type="ARBA" id="ARBA00022723"/>
    </source>
</evidence>
<keyword evidence="4 8" id="KW-0479">Metal-binding</keyword>
<dbReference type="GO" id="GO:0051539">
    <property type="term" value="F:4 iron, 4 sulfur cluster binding"/>
    <property type="evidence" value="ECO:0007669"/>
    <property type="project" value="UniProtKB-KW"/>
</dbReference>
<dbReference type="Proteomes" id="UP000321248">
    <property type="component" value="Unassembled WGS sequence"/>
</dbReference>
<feature type="domain" description="High potential iron-sulfur proteins family profile" evidence="10">
    <location>
        <begin position="35"/>
        <end position="109"/>
    </location>
</feature>
<dbReference type="EMBL" id="VRTS01000001">
    <property type="protein sequence ID" value="TXK65698.1"/>
    <property type="molecule type" value="Genomic_DNA"/>
</dbReference>
<dbReference type="InterPro" id="IPR006311">
    <property type="entry name" value="TAT_signal"/>
</dbReference>
<keyword evidence="12" id="KW-1185">Reference proteome</keyword>
<feature type="chain" id="PRO_5022961467" description="High-potential iron-sulfur protein" evidence="9">
    <location>
        <begin position="36"/>
        <end position="109"/>
    </location>
</feature>
<gene>
    <name evidence="11" type="ORF">FU658_00820</name>
</gene>
<evidence type="ECO:0000256" key="7">
    <source>
        <dbReference type="ARBA" id="ARBA00023014"/>
    </source>
</evidence>
<dbReference type="GO" id="GO:0019646">
    <property type="term" value="P:aerobic electron transport chain"/>
    <property type="evidence" value="ECO:0007669"/>
    <property type="project" value="InterPro"/>
</dbReference>
<dbReference type="PROSITE" id="PS51373">
    <property type="entry name" value="HIPIP"/>
    <property type="match status" value="1"/>
</dbReference>
<keyword evidence="6 8" id="KW-0408">Iron</keyword>
<dbReference type="RefSeq" id="WP_147890371.1">
    <property type="nucleotide sequence ID" value="NZ_VRTS01000001.1"/>
</dbReference>
<dbReference type="AlphaFoldDB" id="A0A5C8KXB1"/>
<evidence type="ECO:0000259" key="10">
    <source>
        <dbReference type="PROSITE" id="PS51373"/>
    </source>
</evidence>
<evidence type="ECO:0000256" key="1">
    <source>
        <dbReference type="ARBA" id="ARBA00002137"/>
    </source>
</evidence>
<comment type="caution">
    <text evidence="11">The sequence shown here is derived from an EMBL/GenBank/DDBJ whole genome shotgun (WGS) entry which is preliminary data.</text>
</comment>
<evidence type="ECO:0000256" key="6">
    <source>
        <dbReference type="ARBA" id="ARBA00023004"/>
    </source>
</evidence>
<proteinExistence type="inferred from homology"/>
<comment type="subunit">
    <text evidence="8">Homodimer.</text>
</comment>
<dbReference type="InterPro" id="IPR000170">
    <property type="entry name" value="High_potential_FeS_prot"/>
</dbReference>
<dbReference type="GO" id="GO:0009055">
    <property type="term" value="F:electron transfer activity"/>
    <property type="evidence" value="ECO:0007669"/>
    <property type="project" value="InterPro"/>
</dbReference>
<keyword evidence="3 8" id="KW-0004">4Fe-4S</keyword>
<organism evidence="11 12">
    <name type="scientific">Alkalisalibacterium limincola</name>
    <dbReference type="NCBI Taxonomy" id="2699169"/>
    <lineage>
        <taxon>Bacteria</taxon>
        <taxon>Pseudomonadati</taxon>
        <taxon>Pseudomonadota</taxon>
        <taxon>Gammaproteobacteria</taxon>
        <taxon>Lysobacterales</taxon>
        <taxon>Lysobacteraceae</taxon>
        <taxon>Alkalisalibacterium</taxon>
    </lineage>
</organism>
<accession>A0A5C8KXB1</accession>
<comment type="similarity">
    <text evidence="8">Belongs to the high-potential iron-sulfur protein (HiPIP) family.</text>
</comment>
<keyword evidence="9" id="KW-0732">Signal</keyword>
<dbReference type="Pfam" id="PF01355">
    <property type="entry name" value="HIPIP"/>
    <property type="match status" value="1"/>
</dbReference>
<dbReference type="InterPro" id="IPR036369">
    <property type="entry name" value="HIPIP_sf"/>
</dbReference>
<dbReference type="SUPFAM" id="SSF57652">
    <property type="entry name" value="HIPIP (high potential iron protein)"/>
    <property type="match status" value="1"/>
</dbReference>
<reference evidence="11 12" key="1">
    <citation type="submission" date="2019-08" db="EMBL/GenBank/DDBJ databases">
        <authorList>
            <person name="Karlyshev A.V."/>
        </authorList>
    </citation>
    <scope>NUCLEOTIDE SEQUENCE [LARGE SCALE GENOMIC DNA]</scope>
    <source>
        <strain evidence="11 12">Alg18-2.2</strain>
    </source>
</reference>
<evidence type="ECO:0000256" key="5">
    <source>
        <dbReference type="ARBA" id="ARBA00022982"/>
    </source>
</evidence>
<sequence length="109" mass="11746">MSGNTPSRRRFIINCALVASALPLGARLLDNPALAQDKPRLPLDNPQARALNYVETTEGLEHPAYKPGSVCTNCQFWTGGPDDAWGGCTLFPNYDVAGPGWCTAWAKKA</sequence>
<feature type="signal peptide" evidence="9">
    <location>
        <begin position="1"/>
        <end position="35"/>
    </location>
</feature>
<name>A0A5C8KXB1_9GAMM</name>
<evidence type="ECO:0000256" key="2">
    <source>
        <dbReference type="ARBA" id="ARBA00022448"/>
    </source>
</evidence>
<keyword evidence="7 8" id="KW-0411">Iron-sulfur</keyword>
<keyword evidence="2 8" id="KW-0813">Transport</keyword>
<dbReference type="GO" id="GO:0046872">
    <property type="term" value="F:metal ion binding"/>
    <property type="evidence" value="ECO:0007669"/>
    <property type="project" value="UniProtKB-KW"/>
</dbReference>
<evidence type="ECO:0000256" key="9">
    <source>
        <dbReference type="SAM" id="SignalP"/>
    </source>
</evidence>
<evidence type="ECO:0000256" key="3">
    <source>
        <dbReference type="ARBA" id="ARBA00022485"/>
    </source>
</evidence>
<evidence type="ECO:0000313" key="11">
    <source>
        <dbReference type="EMBL" id="TXK65698.1"/>
    </source>
</evidence>